<accession>A0A4S4EAE4</accession>
<evidence type="ECO:0000313" key="1">
    <source>
        <dbReference type="EMBL" id="THG12674.1"/>
    </source>
</evidence>
<name>A0A4S4EAE4_CAMSN</name>
<evidence type="ECO:0000313" key="2">
    <source>
        <dbReference type="Proteomes" id="UP000306102"/>
    </source>
</evidence>
<proteinExistence type="predicted"/>
<dbReference type="Proteomes" id="UP000306102">
    <property type="component" value="Unassembled WGS sequence"/>
</dbReference>
<sequence length="141" mass="14862">MPGRLASKSSTTAGFRPISSVVAATVNLIPKWIAGRASFDHNEDLRICFWSQITGEASVVRKALYQVASRLHDNPSQPQHMLMSSSSIYKSGGSFMNQGGGGPLMGVTSLMGPYGGYKSDIGVDGSLPGVTKVMSEIGQVP</sequence>
<keyword evidence="2" id="KW-1185">Reference proteome</keyword>
<reference evidence="1 2" key="1">
    <citation type="journal article" date="2018" name="Proc. Natl. Acad. Sci. U.S.A.">
        <title>Draft genome sequence of Camellia sinensis var. sinensis provides insights into the evolution of the tea genome and tea quality.</title>
        <authorList>
            <person name="Wei C."/>
            <person name="Yang H."/>
            <person name="Wang S."/>
            <person name="Zhao J."/>
            <person name="Liu C."/>
            <person name="Gao L."/>
            <person name="Xia E."/>
            <person name="Lu Y."/>
            <person name="Tai Y."/>
            <person name="She G."/>
            <person name="Sun J."/>
            <person name="Cao H."/>
            <person name="Tong W."/>
            <person name="Gao Q."/>
            <person name="Li Y."/>
            <person name="Deng W."/>
            <person name="Jiang X."/>
            <person name="Wang W."/>
            <person name="Chen Q."/>
            <person name="Zhang S."/>
            <person name="Li H."/>
            <person name="Wu J."/>
            <person name="Wang P."/>
            <person name="Li P."/>
            <person name="Shi C."/>
            <person name="Zheng F."/>
            <person name="Jian J."/>
            <person name="Huang B."/>
            <person name="Shan D."/>
            <person name="Shi M."/>
            <person name="Fang C."/>
            <person name="Yue Y."/>
            <person name="Li F."/>
            <person name="Li D."/>
            <person name="Wei S."/>
            <person name="Han B."/>
            <person name="Jiang C."/>
            <person name="Yin Y."/>
            <person name="Xia T."/>
            <person name="Zhang Z."/>
            <person name="Bennetzen J.L."/>
            <person name="Zhao S."/>
            <person name="Wan X."/>
        </authorList>
    </citation>
    <scope>NUCLEOTIDE SEQUENCE [LARGE SCALE GENOMIC DNA]</scope>
    <source>
        <strain evidence="2">cv. Shuchazao</strain>
        <tissue evidence="1">Leaf</tissue>
    </source>
</reference>
<gene>
    <name evidence="1" type="ORF">TEA_026801</name>
</gene>
<organism evidence="1 2">
    <name type="scientific">Camellia sinensis var. sinensis</name>
    <name type="common">China tea</name>
    <dbReference type="NCBI Taxonomy" id="542762"/>
    <lineage>
        <taxon>Eukaryota</taxon>
        <taxon>Viridiplantae</taxon>
        <taxon>Streptophyta</taxon>
        <taxon>Embryophyta</taxon>
        <taxon>Tracheophyta</taxon>
        <taxon>Spermatophyta</taxon>
        <taxon>Magnoliopsida</taxon>
        <taxon>eudicotyledons</taxon>
        <taxon>Gunneridae</taxon>
        <taxon>Pentapetalae</taxon>
        <taxon>asterids</taxon>
        <taxon>Ericales</taxon>
        <taxon>Theaceae</taxon>
        <taxon>Camellia</taxon>
    </lineage>
</organism>
<comment type="caution">
    <text evidence="1">The sequence shown here is derived from an EMBL/GenBank/DDBJ whole genome shotgun (WGS) entry which is preliminary data.</text>
</comment>
<dbReference type="STRING" id="542762.A0A4S4EAE4"/>
<dbReference type="EMBL" id="SDRB02006393">
    <property type="protein sequence ID" value="THG12674.1"/>
    <property type="molecule type" value="Genomic_DNA"/>
</dbReference>
<dbReference type="AlphaFoldDB" id="A0A4S4EAE4"/>
<protein>
    <submittedName>
        <fullName evidence="1">Uncharacterized protein</fullName>
    </submittedName>
</protein>